<keyword evidence="3" id="KW-1185">Reference proteome</keyword>
<comment type="caution">
    <text evidence="2">The sequence shown here is derived from an EMBL/GenBank/DDBJ whole genome shotgun (WGS) entry which is preliminary data.</text>
</comment>
<dbReference type="OrthoDB" id="9793254at2"/>
<dbReference type="RefSeq" id="WP_079714275.1">
    <property type="nucleotide sequence ID" value="NZ_FUZC01000017.1"/>
</dbReference>
<proteinExistence type="predicted"/>
<name>A0A2N0TXG8_9FLAO</name>
<dbReference type="Proteomes" id="UP000232673">
    <property type="component" value="Unassembled WGS sequence"/>
</dbReference>
<dbReference type="InterPro" id="IPR012312">
    <property type="entry name" value="Hemerythrin-like"/>
</dbReference>
<gene>
    <name evidence="2" type="ORF">APR41_15905</name>
</gene>
<reference evidence="2 3" key="1">
    <citation type="submission" date="2015-10" db="EMBL/GenBank/DDBJ databases">
        <title>Draft genome sequence of Salegentibacter salinarum KCTC 12975.</title>
        <authorList>
            <person name="Lin W."/>
            <person name="Zheng Q."/>
        </authorList>
    </citation>
    <scope>NUCLEOTIDE SEQUENCE [LARGE SCALE GENOMIC DNA]</scope>
    <source>
        <strain evidence="2 3">KCTC 12975</strain>
    </source>
</reference>
<dbReference type="EMBL" id="LKTS01000013">
    <property type="protein sequence ID" value="PKD19443.1"/>
    <property type="molecule type" value="Genomic_DNA"/>
</dbReference>
<dbReference type="AlphaFoldDB" id="A0A2N0TXG8"/>
<protein>
    <submittedName>
        <fullName evidence="2">Cation-binding protein</fullName>
    </submittedName>
</protein>
<evidence type="ECO:0000259" key="1">
    <source>
        <dbReference type="Pfam" id="PF01814"/>
    </source>
</evidence>
<sequence>MKKPIKRHEALKPLSREHHHGLLLCWKIRQGVRKEVEVSRIKAYTEWFKIHYLDPHFEAEEQYIFPVLGNDNKLVKRALKEHRRLKRLFSQDTDIEIALNNIEEELDSHIRFEERILFNEIQEVASAEQLANIEKHHNGIQFSDDHWQDHFWEN</sequence>
<organism evidence="2 3">
    <name type="scientific">Salegentibacter salinarum</name>
    <dbReference type="NCBI Taxonomy" id="447422"/>
    <lineage>
        <taxon>Bacteria</taxon>
        <taxon>Pseudomonadati</taxon>
        <taxon>Bacteroidota</taxon>
        <taxon>Flavobacteriia</taxon>
        <taxon>Flavobacteriales</taxon>
        <taxon>Flavobacteriaceae</taxon>
        <taxon>Salegentibacter</taxon>
    </lineage>
</organism>
<dbReference type="Gene3D" id="1.20.120.520">
    <property type="entry name" value="nmb1532 protein domain like"/>
    <property type="match status" value="1"/>
</dbReference>
<dbReference type="Pfam" id="PF01814">
    <property type="entry name" value="Hemerythrin"/>
    <property type="match status" value="1"/>
</dbReference>
<evidence type="ECO:0000313" key="3">
    <source>
        <dbReference type="Proteomes" id="UP000232673"/>
    </source>
</evidence>
<dbReference type="STRING" id="447422.SAMN05660903_03282"/>
<evidence type="ECO:0000313" key="2">
    <source>
        <dbReference type="EMBL" id="PKD19443.1"/>
    </source>
</evidence>
<accession>A0A2N0TXG8</accession>
<feature type="domain" description="Hemerythrin-like" evidence="1">
    <location>
        <begin position="15"/>
        <end position="90"/>
    </location>
</feature>